<accession>A0A6I6ENK7</accession>
<evidence type="ECO:0000256" key="3">
    <source>
        <dbReference type="ARBA" id="ARBA00022679"/>
    </source>
</evidence>
<dbReference type="GO" id="GO:0030170">
    <property type="term" value="F:pyridoxal phosphate binding"/>
    <property type="evidence" value="ECO:0007669"/>
    <property type="project" value="InterPro"/>
</dbReference>
<dbReference type="InterPro" id="IPR050881">
    <property type="entry name" value="LL-DAP_aminotransferase"/>
</dbReference>
<dbReference type="SUPFAM" id="SSF53383">
    <property type="entry name" value="PLP-dependent transferases"/>
    <property type="match status" value="1"/>
</dbReference>
<sequence length="383" mass="43795">MKINNRLSSIREYHFKGIDDIKNKLIAEGKEITDLGIGDPDIEVHKDIIKGLIESLRYDDFNRYPPYDGINGLKKAIIKYYREIFQVSLDMDEVLILIGSKEGISNIIPAVCDIGDYVIVPNPRYPVYEMCSYIWGCKPYKVPLKEKNNYLIDLSNVPDVIRKRSKLMIVNYPNNPTGATADKKFYDEILKYCVENGIVLCNDSAYNEIIREGKEPISLLQVDLKKQAVEFGTFSKTFNMTGFRIGYAVGNREVLKALLNVKSNLDSSQFKPIQYSAIRALSIDRDYVNSIRKIYDDRRKIAESILNEKGISFYKGDGTFYIWCKVPNNYTTDEWCQELLSLYGIIVTPGYAFGDLGHGCFRIALTKGKGVIYKSLNKLKVYN</sequence>
<dbReference type="InterPro" id="IPR015421">
    <property type="entry name" value="PyrdxlP-dep_Trfase_major"/>
</dbReference>
<comment type="cofactor">
    <cofactor evidence="1">
        <name>pyridoxal 5'-phosphate</name>
        <dbReference type="ChEBI" id="CHEBI:597326"/>
    </cofactor>
</comment>
<dbReference type="Pfam" id="PF00155">
    <property type="entry name" value="Aminotran_1_2"/>
    <property type="match status" value="1"/>
</dbReference>
<evidence type="ECO:0000259" key="4">
    <source>
        <dbReference type="Pfam" id="PF00155"/>
    </source>
</evidence>
<dbReference type="InterPro" id="IPR015424">
    <property type="entry name" value="PyrdxlP-dep_Trfase"/>
</dbReference>
<dbReference type="EMBL" id="CP046522">
    <property type="protein sequence ID" value="QGU95262.1"/>
    <property type="molecule type" value="Genomic_DNA"/>
</dbReference>
<protein>
    <submittedName>
        <fullName evidence="5">Aminotransferase class I/II-fold pyridoxal phosphate-dependent enzyme</fullName>
    </submittedName>
</protein>
<gene>
    <name evidence="5" type="ORF">GOM49_09310</name>
</gene>
<dbReference type="Proteomes" id="UP000422764">
    <property type="component" value="Chromosome"/>
</dbReference>
<feature type="domain" description="Aminotransferase class I/classII large" evidence="4">
    <location>
        <begin position="31"/>
        <end position="365"/>
    </location>
</feature>
<dbReference type="InterPro" id="IPR004839">
    <property type="entry name" value="Aminotransferase_I/II_large"/>
</dbReference>
<proteinExistence type="predicted"/>
<dbReference type="InterPro" id="IPR015422">
    <property type="entry name" value="PyrdxlP-dep_Trfase_small"/>
</dbReference>
<keyword evidence="6" id="KW-1185">Reference proteome</keyword>
<dbReference type="AlphaFoldDB" id="A0A6I6ENK7"/>
<dbReference type="GO" id="GO:0008483">
    <property type="term" value="F:transaminase activity"/>
    <property type="evidence" value="ECO:0007669"/>
    <property type="project" value="UniProtKB-KW"/>
</dbReference>
<evidence type="ECO:0000256" key="2">
    <source>
        <dbReference type="ARBA" id="ARBA00022576"/>
    </source>
</evidence>
<dbReference type="PANTHER" id="PTHR42832">
    <property type="entry name" value="AMINO ACID AMINOTRANSFERASE"/>
    <property type="match status" value="1"/>
</dbReference>
<reference evidence="5 6" key="1">
    <citation type="submission" date="2019-12" db="EMBL/GenBank/DDBJ databases">
        <title>Genome sequenceing of Clostridium bovifaecis.</title>
        <authorList>
            <person name="Yao Y."/>
        </authorList>
    </citation>
    <scope>NUCLEOTIDE SEQUENCE [LARGE SCALE GENOMIC DNA]</scope>
    <source>
        <strain evidence="5 6">BXX</strain>
    </source>
</reference>
<evidence type="ECO:0000256" key="1">
    <source>
        <dbReference type="ARBA" id="ARBA00001933"/>
    </source>
</evidence>
<keyword evidence="2 5" id="KW-0032">Aminotransferase</keyword>
<evidence type="ECO:0000313" key="6">
    <source>
        <dbReference type="Proteomes" id="UP000422764"/>
    </source>
</evidence>
<dbReference type="PANTHER" id="PTHR42832:SF3">
    <property type="entry name" value="L-GLUTAMINE--4-(METHYLSULFANYL)-2-OXOBUTANOATE AMINOTRANSFERASE"/>
    <property type="match status" value="1"/>
</dbReference>
<dbReference type="Gene3D" id="3.90.1150.10">
    <property type="entry name" value="Aspartate Aminotransferase, domain 1"/>
    <property type="match status" value="1"/>
</dbReference>
<organism evidence="5 6">
    <name type="scientific">Clostridium bovifaecis</name>
    <dbReference type="NCBI Taxonomy" id="2184719"/>
    <lineage>
        <taxon>Bacteria</taxon>
        <taxon>Bacillati</taxon>
        <taxon>Bacillota</taxon>
        <taxon>Clostridia</taxon>
        <taxon>Eubacteriales</taxon>
        <taxon>Clostridiaceae</taxon>
        <taxon>Clostridium</taxon>
    </lineage>
</organism>
<keyword evidence="3 5" id="KW-0808">Transferase</keyword>
<name>A0A6I6ENK7_9CLOT</name>
<dbReference type="CDD" id="cd00609">
    <property type="entry name" value="AAT_like"/>
    <property type="match status" value="1"/>
</dbReference>
<dbReference type="Gene3D" id="3.40.640.10">
    <property type="entry name" value="Type I PLP-dependent aspartate aminotransferase-like (Major domain)"/>
    <property type="match status" value="1"/>
</dbReference>
<evidence type="ECO:0000313" key="5">
    <source>
        <dbReference type="EMBL" id="QGU95262.1"/>
    </source>
</evidence>